<feature type="transmembrane region" description="Helical" evidence="2">
    <location>
        <begin position="118"/>
        <end position="141"/>
    </location>
</feature>
<dbReference type="EMBL" id="SDIL01000001">
    <property type="protein sequence ID" value="RXK42522.1"/>
    <property type="molecule type" value="Genomic_DNA"/>
</dbReference>
<evidence type="ECO:0000313" key="3">
    <source>
        <dbReference type="EMBL" id="RXK42522.1"/>
    </source>
</evidence>
<protein>
    <submittedName>
        <fullName evidence="3">Uncharacterized protein</fullName>
    </submittedName>
</protein>
<dbReference type="VEuPathDB" id="FungiDB:TREMEDRAFT_58992"/>
<accession>A0A4Q1BWP1</accession>
<keyword evidence="2" id="KW-0472">Membrane</keyword>
<dbReference type="OrthoDB" id="2596855at2759"/>
<feature type="region of interest" description="Disordered" evidence="1">
    <location>
        <begin position="217"/>
        <end position="245"/>
    </location>
</feature>
<dbReference type="InParanoid" id="A0A4Q1BWP1"/>
<evidence type="ECO:0000256" key="1">
    <source>
        <dbReference type="SAM" id="MobiDB-lite"/>
    </source>
</evidence>
<dbReference type="STRING" id="5217.A0A4Q1BWP1"/>
<comment type="caution">
    <text evidence="3">The sequence shown here is derived from an EMBL/GenBank/DDBJ whole genome shotgun (WGS) entry which is preliminary data.</text>
</comment>
<evidence type="ECO:0000313" key="4">
    <source>
        <dbReference type="Proteomes" id="UP000289152"/>
    </source>
</evidence>
<name>A0A4Q1BWP1_TREME</name>
<dbReference type="AlphaFoldDB" id="A0A4Q1BWP1"/>
<feature type="transmembrane region" description="Helical" evidence="2">
    <location>
        <begin position="84"/>
        <end position="106"/>
    </location>
</feature>
<gene>
    <name evidence="3" type="ORF">M231_00076</name>
</gene>
<sequence length="245" mass="26931">MQTAIPLAPSVSSTPPPPDHLNPIDAMITPDPPPFPSPRSVTHIDSPPLVHPADNESPSQPAGSMEEWVKPSPIQVIRRNPKDITYLLCLFMLWVGTTSGWVVFMVKKAKSLSNQDGMGQIFLLIDAVFILALLILTFLIVRQVFYLGQYFSPPSNQTSQVPGWLLPRLPSYVDAVGRAQATGDVEDRWIVGEGLPKYGDNRGSTLLLRSLSRGGVPSINTETTEREGGNLSAETEHDHSRQRDE</sequence>
<reference evidence="3 4" key="1">
    <citation type="submission" date="2016-06" db="EMBL/GenBank/DDBJ databases">
        <title>Evolution of pathogenesis and genome organization in the Tremellales.</title>
        <authorList>
            <person name="Cuomo C."/>
            <person name="Litvintseva A."/>
            <person name="Heitman J."/>
            <person name="Chen Y."/>
            <person name="Sun S."/>
            <person name="Springer D."/>
            <person name="Dromer F."/>
            <person name="Young S."/>
            <person name="Zeng Q."/>
            <person name="Chapman S."/>
            <person name="Gujja S."/>
            <person name="Saif S."/>
            <person name="Birren B."/>
        </authorList>
    </citation>
    <scope>NUCLEOTIDE SEQUENCE [LARGE SCALE GENOMIC DNA]</scope>
    <source>
        <strain evidence="3 4">ATCC 28783</strain>
    </source>
</reference>
<dbReference type="Proteomes" id="UP000289152">
    <property type="component" value="Unassembled WGS sequence"/>
</dbReference>
<feature type="compositionally biased region" description="Basic and acidic residues" evidence="1">
    <location>
        <begin position="223"/>
        <end position="245"/>
    </location>
</feature>
<keyword evidence="2" id="KW-1133">Transmembrane helix</keyword>
<keyword evidence="4" id="KW-1185">Reference proteome</keyword>
<proteinExistence type="predicted"/>
<keyword evidence="2" id="KW-0812">Transmembrane</keyword>
<organism evidence="3 4">
    <name type="scientific">Tremella mesenterica</name>
    <name type="common">Jelly fungus</name>
    <dbReference type="NCBI Taxonomy" id="5217"/>
    <lineage>
        <taxon>Eukaryota</taxon>
        <taxon>Fungi</taxon>
        <taxon>Dikarya</taxon>
        <taxon>Basidiomycota</taxon>
        <taxon>Agaricomycotina</taxon>
        <taxon>Tremellomycetes</taxon>
        <taxon>Tremellales</taxon>
        <taxon>Tremellaceae</taxon>
        <taxon>Tremella</taxon>
    </lineage>
</organism>
<evidence type="ECO:0000256" key="2">
    <source>
        <dbReference type="SAM" id="Phobius"/>
    </source>
</evidence>
<feature type="region of interest" description="Disordered" evidence="1">
    <location>
        <begin position="1"/>
        <end position="66"/>
    </location>
</feature>